<accession>A0A8H5BB19</accession>
<comment type="caution">
    <text evidence="1">The sequence shown here is derived from an EMBL/GenBank/DDBJ whole genome shotgun (WGS) entry which is preliminary data.</text>
</comment>
<reference evidence="1 2" key="1">
    <citation type="journal article" date="2020" name="ISME J.">
        <title>Uncovering the hidden diversity of litter-decomposition mechanisms in mushroom-forming fungi.</title>
        <authorList>
            <person name="Floudas D."/>
            <person name="Bentzer J."/>
            <person name="Ahren D."/>
            <person name="Johansson T."/>
            <person name="Persson P."/>
            <person name="Tunlid A."/>
        </authorList>
    </citation>
    <scope>NUCLEOTIDE SEQUENCE [LARGE SCALE GENOMIC DNA]</scope>
    <source>
        <strain evidence="1 2">CBS 101986</strain>
    </source>
</reference>
<proteinExistence type="predicted"/>
<sequence length="73" mass="8063">MAPNSSLSPDAPWRVSQSHQCRWEQRNPICSVTFLVAGIAHHSELAAATDMLIEEDLEGEDLWVSSDLETALV</sequence>
<dbReference type="EMBL" id="JAACJJ010000029">
    <property type="protein sequence ID" value="KAF5319163.1"/>
    <property type="molecule type" value="Genomic_DNA"/>
</dbReference>
<organism evidence="1 2">
    <name type="scientific">Psilocybe cf. subviscida</name>
    <dbReference type="NCBI Taxonomy" id="2480587"/>
    <lineage>
        <taxon>Eukaryota</taxon>
        <taxon>Fungi</taxon>
        <taxon>Dikarya</taxon>
        <taxon>Basidiomycota</taxon>
        <taxon>Agaricomycotina</taxon>
        <taxon>Agaricomycetes</taxon>
        <taxon>Agaricomycetidae</taxon>
        <taxon>Agaricales</taxon>
        <taxon>Agaricineae</taxon>
        <taxon>Strophariaceae</taxon>
        <taxon>Psilocybe</taxon>
    </lineage>
</organism>
<protein>
    <submittedName>
        <fullName evidence="1">Uncharacterized protein</fullName>
    </submittedName>
</protein>
<evidence type="ECO:0000313" key="2">
    <source>
        <dbReference type="Proteomes" id="UP000567179"/>
    </source>
</evidence>
<name>A0A8H5BB19_9AGAR</name>
<evidence type="ECO:0000313" key="1">
    <source>
        <dbReference type="EMBL" id="KAF5319163.1"/>
    </source>
</evidence>
<dbReference type="AlphaFoldDB" id="A0A8H5BB19"/>
<dbReference type="Proteomes" id="UP000567179">
    <property type="component" value="Unassembled WGS sequence"/>
</dbReference>
<keyword evidence="2" id="KW-1185">Reference proteome</keyword>
<gene>
    <name evidence="1" type="ORF">D9619_008786</name>
</gene>